<evidence type="ECO:0000259" key="1">
    <source>
        <dbReference type="Pfam" id="PF18451"/>
    </source>
</evidence>
<proteinExistence type="predicted"/>
<dbReference type="Gene3D" id="3.40.1350.120">
    <property type="match status" value="1"/>
</dbReference>
<feature type="domain" description="tRNA nuclease CdiA C-terminal" evidence="1">
    <location>
        <begin position="323"/>
        <end position="394"/>
    </location>
</feature>
<dbReference type="InterPro" id="IPR040559">
    <property type="entry name" value="CdiA_C"/>
</dbReference>
<evidence type="ECO:0000313" key="2">
    <source>
        <dbReference type="EMBL" id="DAD80716.1"/>
    </source>
</evidence>
<sequence>MDDIVPELLDKIKADFFEQAEKSAELERLLLLARSGKANFIDAHEFATKLGQILSEALQNNISGLILPDGKMHFNIASRILNETLGTNHKMVSSYAKQVQEILNKEAGIGLKVIQAPINQGRIDGLVNRLSYEEKFDDVAWILKEPIVNFNQNIVDNHIKVNADFHFKSGLKPKIVRTTDGNCCAWCSKLAGIYIYPGVSKDVFRRHARCTCTVDYHPGDGKKQNVWSKKWSNVEPKEKSVKSIRTTKNYISVKEEWLGNYKEAKFNDLLFWNVGEKKLKVDDKHVVLDYSEKEKEVGKWMANTFGVHVQMVPRVNYPEGVNTPDYLINDKKFDLKEITGNSKGTIDQNCRKAKKQSENIIFDITNSLLSNEEVLKQLDMIYRRGIRGINISVIKRGNLVVDVLKKES</sequence>
<protein>
    <submittedName>
        <fullName evidence="2">CDI toxin-like protein</fullName>
    </submittedName>
</protein>
<dbReference type="EMBL" id="BK014887">
    <property type="protein sequence ID" value="DAD80716.1"/>
    <property type="molecule type" value="Genomic_DNA"/>
</dbReference>
<dbReference type="InterPro" id="IPR033806">
    <property type="entry name" value="CDI_toxin_Bp1026b-like"/>
</dbReference>
<reference evidence="2" key="1">
    <citation type="journal article" date="2021" name="Proc. Natl. Acad. Sci. U.S.A.">
        <title>A Catalog of Tens of Thousands of Viruses from Human Metagenomes Reveals Hidden Associations with Chronic Diseases.</title>
        <authorList>
            <person name="Tisza M.J."/>
            <person name="Buck C.B."/>
        </authorList>
    </citation>
    <scope>NUCLEOTIDE SEQUENCE</scope>
    <source>
        <strain evidence="2">Ctet217</strain>
    </source>
</reference>
<accession>A0A8S5MES1</accession>
<dbReference type="GO" id="GO:0004549">
    <property type="term" value="F:tRNA-specific ribonuclease activity"/>
    <property type="evidence" value="ECO:0007669"/>
    <property type="project" value="InterPro"/>
</dbReference>
<dbReference type="Pfam" id="PF18451">
    <property type="entry name" value="CdiA_C"/>
    <property type="match status" value="1"/>
</dbReference>
<organism evidence="2">
    <name type="scientific">Siphoviridae sp. ctet217</name>
    <dbReference type="NCBI Taxonomy" id="2826409"/>
    <lineage>
        <taxon>Viruses</taxon>
        <taxon>Duplodnaviria</taxon>
        <taxon>Heunggongvirae</taxon>
        <taxon>Uroviricota</taxon>
        <taxon>Caudoviricetes</taxon>
    </lineage>
</organism>
<name>A0A8S5MES1_9CAUD</name>
<dbReference type="CDD" id="cd13442">
    <property type="entry name" value="CDI_toxin_Bp1026b-like"/>
    <property type="match status" value="1"/>
</dbReference>